<evidence type="ECO:0000256" key="9">
    <source>
        <dbReference type="HAMAP-Rule" id="MF_00061"/>
    </source>
</evidence>
<feature type="domain" description="GHMP kinase N-terminal" evidence="10">
    <location>
        <begin position="65"/>
        <end position="142"/>
    </location>
</feature>
<feature type="domain" description="GHMP kinase C-terminal" evidence="11">
    <location>
        <begin position="195"/>
        <end position="267"/>
    </location>
</feature>
<dbReference type="OMA" id="RWPSPAK"/>
<keyword evidence="5 9" id="KW-0547">Nucleotide-binding</keyword>
<comment type="catalytic activity">
    <reaction evidence="9">
        <text>4-CDP-2-C-methyl-D-erythritol + ATP = 4-CDP-2-C-methyl-D-erythritol 2-phosphate + ADP + H(+)</text>
        <dbReference type="Rhea" id="RHEA:18437"/>
        <dbReference type="ChEBI" id="CHEBI:15378"/>
        <dbReference type="ChEBI" id="CHEBI:30616"/>
        <dbReference type="ChEBI" id="CHEBI:57823"/>
        <dbReference type="ChEBI" id="CHEBI:57919"/>
        <dbReference type="ChEBI" id="CHEBI:456216"/>
        <dbReference type="EC" id="2.7.1.148"/>
    </reaction>
</comment>
<keyword evidence="4 9" id="KW-0808">Transferase</keyword>
<dbReference type="InterPro" id="IPR006204">
    <property type="entry name" value="GHMP_kinase_N_dom"/>
</dbReference>
<dbReference type="InterPro" id="IPR020568">
    <property type="entry name" value="Ribosomal_Su5_D2-typ_SF"/>
</dbReference>
<dbReference type="GO" id="GO:0019288">
    <property type="term" value="P:isopentenyl diphosphate biosynthetic process, methylerythritol 4-phosphate pathway"/>
    <property type="evidence" value="ECO:0007669"/>
    <property type="project" value="UniProtKB-UniRule"/>
</dbReference>
<evidence type="ECO:0000256" key="7">
    <source>
        <dbReference type="ARBA" id="ARBA00022840"/>
    </source>
</evidence>
<name>A0A231VG77_THETR</name>
<feature type="active site" evidence="9">
    <location>
        <position position="134"/>
    </location>
</feature>
<dbReference type="Gene3D" id="3.30.70.890">
    <property type="entry name" value="GHMP kinase, C-terminal domain"/>
    <property type="match status" value="1"/>
</dbReference>
<dbReference type="GO" id="GO:0016114">
    <property type="term" value="P:terpenoid biosynthetic process"/>
    <property type="evidence" value="ECO:0007669"/>
    <property type="project" value="UniProtKB-UniRule"/>
</dbReference>
<dbReference type="NCBIfam" id="TIGR00154">
    <property type="entry name" value="ispE"/>
    <property type="match status" value="1"/>
</dbReference>
<dbReference type="EMBL" id="NKHD01000024">
    <property type="protein sequence ID" value="OXT07162.1"/>
    <property type="molecule type" value="Genomic_DNA"/>
</dbReference>
<dbReference type="PANTHER" id="PTHR43527">
    <property type="entry name" value="4-DIPHOSPHOCYTIDYL-2-C-METHYL-D-ERYTHRITOL KINASE, CHLOROPLASTIC"/>
    <property type="match status" value="1"/>
</dbReference>
<dbReference type="InterPro" id="IPR013750">
    <property type="entry name" value="GHMP_kinase_C_dom"/>
</dbReference>
<evidence type="ECO:0000256" key="1">
    <source>
        <dbReference type="ARBA" id="ARBA00009684"/>
    </source>
</evidence>
<dbReference type="HAMAP" id="MF_00061">
    <property type="entry name" value="IspE"/>
    <property type="match status" value="1"/>
</dbReference>
<accession>A0A231VG77</accession>
<dbReference type="SUPFAM" id="SSF55060">
    <property type="entry name" value="GHMP Kinase, C-terminal domain"/>
    <property type="match status" value="1"/>
</dbReference>
<evidence type="ECO:0000256" key="4">
    <source>
        <dbReference type="ARBA" id="ARBA00022679"/>
    </source>
</evidence>
<evidence type="ECO:0000313" key="13">
    <source>
        <dbReference type="Proteomes" id="UP000215301"/>
    </source>
</evidence>
<feature type="active site" evidence="9">
    <location>
        <position position="11"/>
    </location>
</feature>
<evidence type="ECO:0000256" key="6">
    <source>
        <dbReference type="ARBA" id="ARBA00022777"/>
    </source>
</evidence>
<keyword evidence="7 9" id="KW-0067">ATP-binding</keyword>
<evidence type="ECO:0000256" key="2">
    <source>
        <dbReference type="ARBA" id="ARBA00012052"/>
    </source>
</evidence>
<dbReference type="Proteomes" id="UP000215301">
    <property type="component" value="Unassembled WGS sequence"/>
</dbReference>
<gene>
    <name evidence="9" type="primary">ispE</name>
    <name evidence="12" type="ORF">CE561_09095</name>
</gene>
<dbReference type="InterPro" id="IPR004424">
    <property type="entry name" value="IspE"/>
</dbReference>
<evidence type="ECO:0000256" key="3">
    <source>
        <dbReference type="ARBA" id="ARBA00017473"/>
    </source>
</evidence>
<dbReference type="SUPFAM" id="SSF54211">
    <property type="entry name" value="Ribosomal protein S5 domain 2-like"/>
    <property type="match status" value="1"/>
</dbReference>
<protein>
    <recommendedName>
        <fullName evidence="3 9">4-diphosphocytidyl-2-C-methyl-D-erythritol kinase</fullName>
        <shortName evidence="9">CMK</shortName>
        <ecNumber evidence="2 9">2.7.1.148</ecNumber>
    </recommendedName>
    <alternativeName>
        <fullName evidence="8 9">4-(cytidine-5'-diphospho)-2-C-methyl-D-erythritol kinase</fullName>
    </alternativeName>
</protein>
<evidence type="ECO:0000256" key="8">
    <source>
        <dbReference type="ARBA" id="ARBA00032554"/>
    </source>
</evidence>
<keyword evidence="6 9" id="KW-0418">Kinase</keyword>
<feature type="binding site" evidence="9">
    <location>
        <begin position="92"/>
        <end position="102"/>
    </location>
    <ligand>
        <name>ATP</name>
        <dbReference type="ChEBI" id="CHEBI:30616"/>
    </ligand>
</feature>
<dbReference type="UniPathway" id="UPA00056">
    <property type="reaction ID" value="UER00094"/>
</dbReference>
<comment type="function">
    <text evidence="9">Catalyzes the phosphorylation of the position 2 hydroxy group of 4-diphosphocytidyl-2C-methyl-D-erythritol.</text>
</comment>
<dbReference type="GO" id="GO:0005524">
    <property type="term" value="F:ATP binding"/>
    <property type="evidence" value="ECO:0007669"/>
    <property type="project" value="UniProtKB-UniRule"/>
</dbReference>
<reference evidence="12 13" key="1">
    <citation type="submission" date="2017-06" db="EMBL/GenBank/DDBJ databases">
        <title>Isolation and characterization of a thermophilic and butanogenic Thermoanaerobacterium thermosaccharolyticum M5 capable of efficient degradation of hemicellulose.</title>
        <authorList>
            <person name="Xin F."/>
            <person name="Jiang Y."/>
        </authorList>
    </citation>
    <scope>NUCLEOTIDE SEQUENCE [LARGE SCALE GENOMIC DNA]</scope>
    <source>
        <strain evidence="12 13">M5</strain>
    </source>
</reference>
<organism evidence="12 13">
    <name type="scientific">Thermoanaerobacterium thermosaccharolyticum</name>
    <name type="common">Clostridium thermosaccharolyticum</name>
    <dbReference type="NCBI Taxonomy" id="1517"/>
    <lineage>
        <taxon>Bacteria</taxon>
        <taxon>Bacillati</taxon>
        <taxon>Bacillota</taxon>
        <taxon>Clostridia</taxon>
        <taxon>Thermoanaerobacterales</taxon>
        <taxon>Thermoanaerobacteraceae</taxon>
        <taxon>Thermoanaerobacterium</taxon>
    </lineage>
</organism>
<dbReference type="InterPro" id="IPR014721">
    <property type="entry name" value="Ribsml_uS5_D2-typ_fold_subgr"/>
</dbReference>
<dbReference type="InterPro" id="IPR036554">
    <property type="entry name" value="GHMP_kinase_C_sf"/>
</dbReference>
<dbReference type="Pfam" id="PF00288">
    <property type="entry name" value="GHMP_kinases_N"/>
    <property type="match status" value="1"/>
</dbReference>
<dbReference type="GO" id="GO:0050515">
    <property type="term" value="F:4-(cytidine 5'-diphospho)-2-C-methyl-D-erythritol kinase activity"/>
    <property type="evidence" value="ECO:0007669"/>
    <property type="project" value="UniProtKB-UniRule"/>
</dbReference>
<dbReference type="Gene3D" id="3.30.230.10">
    <property type="match status" value="1"/>
</dbReference>
<evidence type="ECO:0000313" key="12">
    <source>
        <dbReference type="EMBL" id="OXT07162.1"/>
    </source>
</evidence>
<evidence type="ECO:0000259" key="10">
    <source>
        <dbReference type="Pfam" id="PF00288"/>
    </source>
</evidence>
<dbReference type="PANTHER" id="PTHR43527:SF2">
    <property type="entry name" value="4-DIPHOSPHOCYTIDYL-2-C-METHYL-D-ERYTHRITOL KINASE, CHLOROPLASTIC"/>
    <property type="match status" value="1"/>
</dbReference>
<dbReference type="RefSeq" id="WP_013296761.1">
    <property type="nucleotide sequence ID" value="NZ_CP016893.1"/>
</dbReference>
<dbReference type="AlphaFoldDB" id="A0A231VG77"/>
<comment type="pathway">
    <text evidence="9">Isoprenoid biosynthesis; isopentenyl diphosphate biosynthesis via DXP pathway; isopentenyl diphosphate from 1-deoxy-D-xylulose 5-phosphate: step 3/6.</text>
</comment>
<evidence type="ECO:0000256" key="5">
    <source>
        <dbReference type="ARBA" id="ARBA00022741"/>
    </source>
</evidence>
<dbReference type="PIRSF" id="PIRSF010376">
    <property type="entry name" value="IspE"/>
    <property type="match status" value="1"/>
</dbReference>
<keyword evidence="9" id="KW-0414">Isoprene biosynthesis</keyword>
<dbReference type="GeneID" id="93863097"/>
<proteinExistence type="inferred from homology"/>
<dbReference type="Pfam" id="PF08544">
    <property type="entry name" value="GHMP_kinases_C"/>
    <property type="match status" value="1"/>
</dbReference>
<dbReference type="EC" id="2.7.1.148" evidence="2 9"/>
<sequence>MNKLRAKSYAKINLSLDVKGKRDDGYHIVNMVLQSIDLCDKLEFEINSDIVFECDNKYIPSDGSNLIVKAANLLKREFGGYGALIRLNKNIPAAAGLAGGSSNAAATLVALNKLWDLNIDLPMLKQLAVSLGADVPFCIEGGTKVASGIGDVLLDIKTPQLKLLIVKPPLFVSTKDVYTEYDKLDFIENNYTIKMIDAINSGSIVDICSSLGNDLERVTIKNYPIIGEIKKMMIERGASGTLMSGSGPTVFGIFDNWDSLNMAYNAFLNEGFFVYIANTIDKGIELYE</sequence>
<evidence type="ECO:0000259" key="11">
    <source>
        <dbReference type="Pfam" id="PF08544"/>
    </source>
</evidence>
<comment type="similarity">
    <text evidence="1 9">Belongs to the GHMP kinase family. IspE subfamily.</text>
</comment>
<comment type="caution">
    <text evidence="12">The sequence shown here is derived from an EMBL/GenBank/DDBJ whole genome shotgun (WGS) entry which is preliminary data.</text>
</comment>